<reference evidence="2 3" key="1">
    <citation type="submission" date="2021-03" db="EMBL/GenBank/DDBJ databases">
        <title>Draft genome sequence of Janthinobacterium sp. strain PLB02 isolated from infected primmorphs (Lubomirskia baicalensis).</title>
        <authorList>
            <person name="Chernogor L.I."/>
            <person name="Belikov S.I."/>
            <person name="Petrushin I.S."/>
        </authorList>
    </citation>
    <scope>NUCLEOTIDE SEQUENCE [LARGE SCALE GENOMIC DNA]</scope>
    <source>
        <strain evidence="2 3">PLB02</strain>
    </source>
</reference>
<dbReference type="Proteomes" id="UP000662821">
    <property type="component" value="Chromosome"/>
</dbReference>
<dbReference type="RefSeq" id="WP_151095240.1">
    <property type="nucleotide sequence ID" value="NZ_CP071520.1"/>
</dbReference>
<evidence type="ECO:0000313" key="3">
    <source>
        <dbReference type="Proteomes" id="UP000662821"/>
    </source>
</evidence>
<name>A0AAJ4MNJ5_9BURK</name>
<sequence length="73" mass="7965">MQEVTGFLSGAEHGTLEKETLPDEARGISAWPGGKLLPVASISNASNINEIRHLPPILHEKSQHSHTLRWTTA</sequence>
<accession>A0AAJ4MNJ5</accession>
<organism evidence="2 3">
    <name type="scientific">Janthinobacterium lividum</name>
    <dbReference type="NCBI Taxonomy" id="29581"/>
    <lineage>
        <taxon>Bacteria</taxon>
        <taxon>Pseudomonadati</taxon>
        <taxon>Pseudomonadota</taxon>
        <taxon>Betaproteobacteria</taxon>
        <taxon>Burkholderiales</taxon>
        <taxon>Oxalobacteraceae</taxon>
        <taxon>Janthinobacterium</taxon>
    </lineage>
</organism>
<gene>
    <name evidence="2" type="ORF">J3P46_15590</name>
</gene>
<feature type="region of interest" description="Disordered" evidence="1">
    <location>
        <begin position="1"/>
        <end position="23"/>
    </location>
</feature>
<evidence type="ECO:0000313" key="2">
    <source>
        <dbReference type="EMBL" id="QSX94178.1"/>
    </source>
</evidence>
<protein>
    <submittedName>
        <fullName evidence="2">Uncharacterized protein</fullName>
    </submittedName>
</protein>
<evidence type="ECO:0000256" key="1">
    <source>
        <dbReference type="SAM" id="MobiDB-lite"/>
    </source>
</evidence>
<dbReference type="EMBL" id="CP071520">
    <property type="protein sequence ID" value="QSX94178.1"/>
    <property type="molecule type" value="Genomic_DNA"/>
</dbReference>
<feature type="compositionally biased region" description="Basic and acidic residues" evidence="1">
    <location>
        <begin position="14"/>
        <end position="23"/>
    </location>
</feature>
<proteinExistence type="predicted"/>
<dbReference type="AlphaFoldDB" id="A0AAJ4MNJ5"/>